<evidence type="ECO:0000313" key="5">
    <source>
        <dbReference type="EMBL" id="GAB58642.1"/>
    </source>
</evidence>
<dbReference type="SFLD" id="SFLDS00003">
    <property type="entry name" value="Haloacid_Dehalogenase"/>
    <property type="match status" value="1"/>
</dbReference>
<protein>
    <recommendedName>
        <fullName evidence="4">phosphoglycolate phosphatase</fullName>
        <ecNumber evidence="4">3.1.3.18</ecNumber>
    </recommendedName>
</protein>
<comment type="similarity">
    <text evidence="3">Belongs to the HAD-like hydrolase superfamily. CbbY/CbbZ/Gph/YieH family.</text>
</comment>
<dbReference type="EMBL" id="BAFK01000007">
    <property type="protein sequence ID" value="GAB58642.1"/>
    <property type="molecule type" value="Genomic_DNA"/>
</dbReference>
<organism evidence="5 6">
    <name type="scientific">Rheinheimera nanhaiensis E407-8</name>
    <dbReference type="NCBI Taxonomy" id="562729"/>
    <lineage>
        <taxon>Bacteria</taxon>
        <taxon>Pseudomonadati</taxon>
        <taxon>Pseudomonadota</taxon>
        <taxon>Gammaproteobacteria</taxon>
        <taxon>Chromatiales</taxon>
        <taxon>Chromatiaceae</taxon>
        <taxon>Rheinheimera</taxon>
    </lineage>
</organism>
<dbReference type="Gene3D" id="1.10.260.80">
    <property type="match status" value="1"/>
</dbReference>
<sequence length="195" mass="21849">MQLTHIKAVVFDLDGTLVDSALDFAAICDDIGWPRGTPLLEQLALTQDVTEHHRATEIIRRHELQGALEARWMPGAERCLQQLAQSGFKLALLTRNMREATFLTIERLGIPINQVLTREDCAAKPDPEGLLRFSASLQVPVQQMIYVGDYIFDLQTAANAGVASCLYLNQSNQHFASQADWCFAHFNELAQALRR</sequence>
<dbReference type="GO" id="GO:0006281">
    <property type="term" value="P:DNA repair"/>
    <property type="evidence" value="ECO:0007669"/>
    <property type="project" value="TreeGrafter"/>
</dbReference>
<proteinExistence type="inferred from homology"/>
<dbReference type="InterPro" id="IPR006439">
    <property type="entry name" value="HAD-SF_hydro_IA"/>
</dbReference>
<dbReference type="SUPFAM" id="SSF56784">
    <property type="entry name" value="HAD-like"/>
    <property type="match status" value="1"/>
</dbReference>
<dbReference type="PANTHER" id="PTHR43434">
    <property type="entry name" value="PHOSPHOGLYCOLATE PHOSPHATASE"/>
    <property type="match status" value="1"/>
</dbReference>
<keyword evidence="6" id="KW-1185">Reference proteome</keyword>
<dbReference type="InterPro" id="IPR036412">
    <property type="entry name" value="HAD-like_sf"/>
</dbReference>
<dbReference type="GO" id="GO:0008967">
    <property type="term" value="F:phosphoglycolate phosphatase activity"/>
    <property type="evidence" value="ECO:0007669"/>
    <property type="project" value="UniProtKB-EC"/>
</dbReference>
<dbReference type="AlphaFoldDB" id="I1DX64"/>
<dbReference type="STRING" id="562729.RNAN_1622"/>
<evidence type="ECO:0000256" key="2">
    <source>
        <dbReference type="ARBA" id="ARBA00004818"/>
    </source>
</evidence>
<dbReference type="NCBIfam" id="TIGR01549">
    <property type="entry name" value="HAD-SF-IA-v1"/>
    <property type="match status" value="1"/>
</dbReference>
<dbReference type="RefSeq" id="WP_008220489.1">
    <property type="nucleotide sequence ID" value="NZ_BAFK01000007.1"/>
</dbReference>
<name>I1DX64_9GAMM</name>
<dbReference type="NCBIfam" id="TIGR01509">
    <property type="entry name" value="HAD-SF-IA-v3"/>
    <property type="match status" value="1"/>
</dbReference>
<dbReference type="Gene3D" id="3.40.50.1000">
    <property type="entry name" value="HAD superfamily/HAD-like"/>
    <property type="match status" value="1"/>
</dbReference>
<dbReference type="Proteomes" id="UP000004374">
    <property type="component" value="Unassembled WGS sequence"/>
</dbReference>
<evidence type="ECO:0000256" key="1">
    <source>
        <dbReference type="ARBA" id="ARBA00000830"/>
    </source>
</evidence>
<evidence type="ECO:0000256" key="4">
    <source>
        <dbReference type="ARBA" id="ARBA00013078"/>
    </source>
</evidence>
<dbReference type="Pfam" id="PF00702">
    <property type="entry name" value="Hydrolase"/>
    <property type="match status" value="1"/>
</dbReference>
<comment type="pathway">
    <text evidence="2">Organic acid metabolism; glycolate biosynthesis; glycolate from 2-phosphoglycolate: step 1/1.</text>
</comment>
<comment type="catalytic activity">
    <reaction evidence="1">
        <text>2-phosphoglycolate + H2O = glycolate + phosphate</text>
        <dbReference type="Rhea" id="RHEA:14369"/>
        <dbReference type="ChEBI" id="CHEBI:15377"/>
        <dbReference type="ChEBI" id="CHEBI:29805"/>
        <dbReference type="ChEBI" id="CHEBI:43474"/>
        <dbReference type="ChEBI" id="CHEBI:58033"/>
        <dbReference type="EC" id="3.1.3.18"/>
    </reaction>
</comment>
<accession>I1DX64</accession>
<evidence type="ECO:0000256" key="3">
    <source>
        <dbReference type="ARBA" id="ARBA00006171"/>
    </source>
</evidence>
<dbReference type="InterPro" id="IPR023214">
    <property type="entry name" value="HAD_sf"/>
</dbReference>
<dbReference type="PANTHER" id="PTHR43434:SF1">
    <property type="entry name" value="PHOSPHOGLYCOLATE PHOSPHATASE"/>
    <property type="match status" value="1"/>
</dbReference>
<evidence type="ECO:0000313" key="6">
    <source>
        <dbReference type="Proteomes" id="UP000004374"/>
    </source>
</evidence>
<dbReference type="EC" id="3.1.3.18" evidence="4"/>
<reference evidence="5 6" key="1">
    <citation type="journal article" date="2012" name="J. Bacteriol.">
        <title>Genome Sequence of the Protease-Producing Bacterium Rheinheimera nanhaiensis E407-8T, Isolated from Deep-Sea Sediment of the South China Sea.</title>
        <authorList>
            <person name="Zhang X.-Y."/>
            <person name="Zhang Y.-J."/>
            <person name="Qin Q.-L."/>
            <person name="Xie B.-B."/>
            <person name="Chen X.-L."/>
            <person name="Zhou B.-C."/>
            <person name="Zhang Y.-Z."/>
        </authorList>
    </citation>
    <scope>NUCLEOTIDE SEQUENCE [LARGE SCALE GENOMIC DNA]</scope>
    <source>
        <strain evidence="5 6">E407-8</strain>
    </source>
</reference>
<gene>
    <name evidence="5" type="ORF">RNAN_1622</name>
</gene>
<dbReference type="SFLD" id="SFLDG01129">
    <property type="entry name" value="C1.5:_HAD__Beta-PGM__Phosphata"/>
    <property type="match status" value="1"/>
</dbReference>
<dbReference type="OrthoDB" id="9776368at2"/>
<dbReference type="InterPro" id="IPR050155">
    <property type="entry name" value="HAD-like_hydrolase_sf"/>
</dbReference>
<comment type="caution">
    <text evidence="5">The sequence shown here is derived from an EMBL/GenBank/DDBJ whole genome shotgun (WGS) entry which is preliminary data.</text>
</comment>